<comment type="caution">
    <text evidence="1">The sequence shown here is derived from an EMBL/GenBank/DDBJ whole genome shotgun (WGS) entry which is preliminary data.</text>
</comment>
<reference evidence="1 2" key="1">
    <citation type="submission" date="2020-08" db="EMBL/GenBank/DDBJ databases">
        <title>Sequencing the genomes of 1000 actinobacteria strains.</title>
        <authorList>
            <person name="Klenk H.-P."/>
        </authorList>
    </citation>
    <scope>NUCLEOTIDE SEQUENCE [LARGE SCALE GENOMIC DNA]</scope>
    <source>
        <strain evidence="1 2">DSM 45084</strain>
    </source>
</reference>
<dbReference type="AlphaFoldDB" id="A0A7W7SZF5"/>
<protein>
    <submittedName>
        <fullName evidence="1">Uncharacterized protein</fullName>
    </submittedName>
</protein>
<keyword evidence="2" id="KW-1185">Reference proteome</keyword>
<name>A0A7W7SZF5_9PSEU</name>
<dbReference type="Proteomes" id="UP000542674">
    <property type="component" value="Unassembled WGS sequence"/>
</dbReference>
<proteinExistence type="predicted"/>
<sequence length="146" mass="16274">MTIVAAQTAVEAVATAWRALAKEATESNQAWQDLRDPTRPWQQSLLRHRDQHHHLGKAAQRLVKALRDIVREAHTAQARPLLGEHPELGGRITLDSAEPDGQEWVLVRPVADYLDLPDRIVTIGHAYAESAQDRRTYLVDAGLIPG</sequence>
<evidence type="ECO:0000313" key="1">
    <source>
        <dbReference type="EMBL" id="MBB4963793.1"/>
    </source>
</evidence>
<accession>A0A7W7SZF5</accession>
<evidence type="ECO:0000313" key="2">
    <source>
        <dbReference type="Proteomes" id="UP000542674"/>
    </source>
</evidence>
<gene>
    <name evidence="1" type="ORF">F4559_001152</name>
</gene>
<organism evidence="1 2">
    <name type="scientific">Saccharothrix violaceirubra</name>
    <dbReference type="NCBI Taxonomy" id="413306"/>
    <lineage>
        <taxon>Bacteria</taxon>
        <taxon>Bacillati</taxon>
        <taxon>Actinomycetota</taxon>
        <taxon>Actinomycetes</taxon>
        <taxon>Pseudonocardiales</taxon>
        <taxon>Pseudonocardiaceae</taxon>
        <taxon>Saccharothrix</taxon>
    </lineage>
</organism>
<dbReference type="RefSeq" id="WP_184666538.1">
    <property type="nucleotide sequence ID" value="NZ_BAABAI010000034.1"/>
</dbReference>
<dbReference type="EMBL" id="JACHJS010000001">
    <property type="protein sequence ID" value="MBB4963793.1"/>
    <property type="molecule type" value="Genomic_DNA"/>
</dbReference>